<reference evidence="1" key="1">
    <citation type="journal article" date="2021" name="PeerJ">
        <title>Extensive microbial diversity within the chicken gut microbiome revealed by metagenomics and culture.</title>
        <authorList>
            <person name="Gilroy R."/>
            <person name="Ravi A."/>
            <person name="Getino M."/>
            <person name="Pursley I."/>
            <person name="Horton D.L."/>
            <person name="Alikhan N.F."/>
            <person name="Baker D."/>
            <person name="Gharbi K."/>
            <person name="Hall N."/>
            <person name="Watson M."/>
            <person name="Adriaenssens E.M."/>
            <person name="Foster-Nyarko E."/>
            <person name="Jarju S."/>
            <person name="Secka A."/>
            <person name="Antonio M."/>
            <person name="Oren A."/>
            <person name="Chaudhuri R.R."/>
            <person name="La Ragione R."/>
            <person name="Hildebrand F."/>
            <person name="Pallen M.J."/>
        </authorList>
    </citation>
    <scope>NUCLEOTIDE SEQUENCE</scope>
    <source>
        <strain evidence="1">ChiBcolR8-3208</strain>
    </source>
</reference>
<gene>
    <name evidence="1" type="ORF">H9942_00655</name>
</gene>
<sequence>MPYDETKLVKLGHLKTLATKLNTDVTALKEQVEELVTTGGEPNVLEGVKVNGTALSIVEKMVDILIATGTADGTIAVNGKDVAVKGLATLQQTLNTLVGNDSGKSARTIANEELAAQLIPDSAQESLDTLQEIADWIQNHPDDASAMNAAITAIQGVLSGIGAEETYTTVIGAIDQKITAALATIQAGSTNGHLDVNGTDVTVYTHPAHTAKKAGLYKVTVDAEGHVSAAEAVTKTDITGLGIPAQDTTYTDVTAGGASGLMTGADKTKMDGIAVGATKVEASDTPGNIKINGSETPVVTIATDGEVTEMLNEVFGVVEAG</sequence>
<reference evidence="1" key="2">
    <citation type="submission" date="2021-04" db="EMBL/GenBank/DDBJ databases">
        <authorList>
            <person name="Gilroy R."/>
        </authorList>
    </citation>
    <scope>NUCLEOTIDE SEQUENCE</scope>
    <source>
        <strain evidence="1">ChiBcolR8-3208</strain>
    </source>
</reference>
<name>A0A9D2LW14_9FIRM</name>
<dbReference type="EMBL" id="DWXZ01000008">
    <property type="protein sequence ID" value="HJB36562.1"/>
    <property type="molecule type" value="Genomic_DNA"/>
</dbReference>
<organism evidence="1 2">
    <name type="scientific">Candidatus Acutalibacter ornithocaccae</name>
    <dbReference type="NCBI Taxonomy" id="2838416"/>
    <lineage>
        <taxon>Bacteria</taxon>
        <taxon>Bacillati</taxon>
        <taxon>Bacillota</taxon>
        <taxon>Clostridia</taxon>
        <taxon>Eubacteriales</taxon>
        <taxon>Acutalibacteraceae</taxon>
        <taxon>Acutalibacter</taxon>
    </lineage>
</organism>
<evidence type="ECO:0000313" key="2">
    <source>
        <dbReference type="Proteomes" id="UP000824214"/>
    </source>
</evidence>
<accession>A0A9D2LW14</accession>
<proteinExistence type="predicted"/>
<dbReference type="AlphaFoldDB" id="A0A9D2LW14"/>
<comment type="caution">
    <text evidence="1">The sequence shown here is derived from an EMBL/GenBank/DDBJ whole genome shotgun (WGS) entry which is preliminary data.</text>
</comment>
<dbReference type="Proteomes" id="UP000824214">
    <property type="component" value="Unassembled WGS sequence"/>
</dbReference>
<evidence type="ECO:0000313" key="1">
    <source>
        <dbReference type="EMBL" id="HJB36562.1"/>
    </source>
</evidence>
<protein>
    <submittedName>
        <fullName evidence="1">Uncharacterized protein</fullName>
    </submittedName>
</protein>